<dbReference type="EMBL" id="FQZE01000002">
    <property type="protein sequence ID" value="SHI40663.1"/>
    <property type="molecule type" value="Genomic_DNA"/>
</dbReference>
<dbReference type="OrthoDB" id="1321649at2"/>
<dbReference type="InterPro" id="IPR052548">
    <property type="entry name" value="Type_VII_TA_antitoxin"/>
</dbReference>
<dbReference type="GO" id="GO:0016740">
    <property type="term" value="F:transferase activity"/>
    <property type="evidence" value="ECO:0007669"/>
    <property type="project" value="UniProtKB-KW"/>
</dbReference>
<dbReference type="Gene3D" id="3.30.460.10">
    <property type="entry name" value="Beta Polymerase, domain 2"/>
    <property type="match status" value="1"/>
</dbReference>
<accession>A0A1M6AWS1</accession>
<gene>
    <name evidence="2" type="ORF">SAMN05444280_1022</name>
</gene>
<keyword evidence="3" id="KW-1185">Reference proteome</keyword>
<dbReference type="InterPro" id="IPR043519">
    <property type="entry name" value="NT_sf"/>
</dbReference>
<sequence>MNYRPEILSDLKSHLLKNFGKSVKEVILFGSRLEEHSNDYSDYDVLIILDEDYDSTDENKILDLCYDIDLKYNILLDVHILSKKELALPRGKQPVFTNAINSGIYA</sequence>
<evidence type="ECO:0000313" key="3">
    <source>
        <dbReference type="Proteomes" id="UP000184050"/>
    </source>
</evidence>
<reference evidence="2 3" key="1">
    <citation type="submission" date="2016-11" db="EMBL/GenBank/DDBJ databases">
        <authorList>
            <person name="Jaros S."/>
            <person name="Januszkiewicz K."/>
            <person name="Wedrychowicz H."/>
        </authorList>
    </citation>
    <scope>NUCLEOTIDE SEQUENCE [LARGE SCALE GENOMIC DNA]</scope>
    <source>
        <strain evidence="2 3">DSM 27063</strain>
    </source>
</reference>
<organism evidence="2 3">
    <name type="scientific">Tangfeifania diversioriginum</name>
    <dbReference type="NCBI Taxonomy" id="1168035"/>
    <lineage>
        <taxon>Bacteria</taxon>
        <taxon>Pseudomonadati</taxon>
        <taxon>Bacteroidota</taxon>
        <taxon>Bacteroidia</taxon>
        <taxon>Marinilabiliales</taxon>
        <taxon>Prolixibacteraceae</taxon>
        <taxon>Tangfeifania</taxon>
    </lineage>
</organism>
<proteinExistence type="predicted"/>
<dbReference type="CDD" id="cd05403">
    <property type="entry name" value="NT_KNTase_like"/>
    <property type="match status" value="1"/>
</dbReference>
<dbReference type="AlphaFoldDB" id="A0A1M6AWS1"/>
<dbReference type="SUPFAM" id="SSF81301">
    <property type="entry name" value="Nucleotidyltransferase"/>
    <property type="match status" value="1"/>
</dbReference>
<dbReference type="PANTHER" id="PTHR33933">
    <property type="entry name" value="NUCLEOTIDYLTRANSFERASE"/>
    <property type="match status" value="1"/>
</dbReference>
<dbReference type="InterPro" id="IPR041633">
    <property type="entry name" value="Polbeta"/>
</dbReference>
<protein>
    <submittedName>
        <fullName evidence="2">Nucleotidyltransferase domain-containing protein</fullName>
    </submittedName>
</protein>
<dbReference type="RefSeq" id="WP_073164392.1">
    <property type="nucleotide sequence ID" value="NZ_FQZE01000002.1"/>
</dbReference>
<dbReference type="STRING" id="1168035.SAMN05444280_1022"/>
<evidence type="ECO:0000259" key="1">
    <source>
        <dbReference type="Pfam" id="PF18765"/>
    </source>
</evidence>
<dbReference type="Proteomes" id="UP000184050">
    <property type="component" value="Unassembled WGS sequence"/>
</dbReference>
<dbReference type="Pfam" id="PF18765">
    <property type="entry name" value="Polbeta"/>
    <property type="match status" value="1"/>
</dbReference>
<evidence type="ECO:0000313" key="2">
    <source>
        <dbReference type="EMBL" id="SHI40663.1"/>
    </source>
</evidence>
<dbReference type="PANTHER" id="PTHR33933:SF1">
    <property type="entry name" value="PROTEIN ADENYLYLTRANSFERASE MNTA-RELATED"/>
    <property type="match status" value="1"/>
</dbReference>
<feature type="domain" description="Polymerase beta nucleotidyltransferase" evidence="1">
    <location>
        <begin position="16"/>
        <end position="84"/>
    </location>
</feature>
<name>A0A1M6AWS1_9BACT</name>
<keyword evidence="2" id="KW-0808">Transferase</keyword>